<reference evidence="1" key="1">
    <citation type="submission" date="2021-06" db="EMBL/GenBank/DDBJ databases">
        <title>A collection of bacterial strains from the Burkholderia cepacia Research Laboratory and Repository.</title>
        <authorList>
            <person name="Lipuma J."/>
            <person name="Spilker T."/>
        </authorList>
    </citation>
    <scope>NUCLEOTIDE SEQUENCE</scope>
    <source>
        <strain evidence="1">AU37435</strain>
    </source>
</reference>
<protein>
    <submittedName>
        <fullName evidence="1">Uncharacterized protein</fullName>
    </submittedName>
</protein>
<name>A0AAP2HJM3_9BURK</name>
<evidence type="ECO:0000313" key="2">
    <source>
        <dbReference type="Proteomes" id="UP001196915"/>
    </source>
</evidence>
<organism evidence="1 2">
    <name type="scientific">Burkholderia multivorans</name>
    <dbReference type="NCBI Taxonomy" id="87883"/>
    <lineage>
        <taxon>Bacteria</taxon>
        <taxon>Pseudomonadati</taxon>
        <taxon>Pseudomonadota</taxon>
        <taxon>Betaproteobacteria</taxon>
        <taxon>Burkholderiales</taxon>
        <taxon>Burkholderiaceae</taxon>
        <taxon>Burkholderia</taxon>
        <taxon>Burkholderia cepacia complex</taxon>
    </lineage>
</organism>
<proteinExistence type="predicted"/>
<evidence type="ECO:0000313" key="1">
    <source>
        <dbReference type="EMBL" id="MBU9357533.1"/>
    </source>
</evidence>
<accession>A0AAP2HJM3</accession>
<dbReference type="AlphaFoldDB" id="A0AAP2HJM3"/>
<dbReference type="EMBL" id="JAHPMX010000006">
    <property type="protein sequence ID" value="MBU9357533.1"/>
    <property type="molecule type" value="Genomic_DNA"/>
</dbReference>
<sequence length="82" mass="9089">MSKSQIPNDNLIQRAARAHRIFVSKNGGVADIPSNSASSVFGHAGREYVVLRNVRGIMATYRIRSDTGVLRRLKRWPAALVN</sequence>
<gene>
    <name evidence="1" type="ORF">KTE52_14460</name>
</gene>
<dbReference type="Proteomes" id="UP001196915">
    <property type="component" value="Unassembled WGS sequence"/>
</dbReference>
<dbReference type="RefSeq" id="WP_146124113.1">
    <property type="nucleotide sequence ID" value="NZ_JAHPMX010000006.1"/>
</dbReference>
<comment type="caution">
    <text evidence="1">The sequence shown here is derived from an EMBL/GenBank/DDBJ whole genome shotgun (WGS) entry which is preliminary data.</text>
</comment>